<dbReference type="Pfam" id="PF03871">
    <property type="entry name" value="RNA_pol_Rpb5_N"/>
    <property type="match status" value="1"/>
</dbReference>
<organism evidence="6 7">
    <name type="scientific">Escallonia rubra</name>
    <dbReference type="NCBI Taxonomy" id="112253"/>
    <lineage>
        <taxon>Eukaryota</taxon>
        <taxon>Viridiplantae</taxon>
        <taxon>Streptophyta</taxon>
        <taxon>Embryophyta</taxon>
        <taxon>Tracheophyta</taxon>
        <taxon>Spermatophyta</taxon>
        <taxon>Magnoliopsida</taxon>
        <taxon>eudicotyledons</taxon>
        <taxon>Gunneridae</taxon>
        <taxon>Pentapetalae</taxon>
        <taxon>asterids</taxon>
        <taxon>campanulids</taxon>
        <taxon>Escalloniales</taxon>
        <taxon>Escalloniaceae</taxon>
        <taxon>Escallonia</taxon>
    </lineage>
</organism>
<dbReference type="AlphaFoldDB" id="A0AA88R7S4"/>
<dbReference type="GO" id="GO:0055029">
    <property type="term" value="C:nuclear DNA-directed RNA polymerase complex"/>
    <property type="evidence" value="ECO:0007669"/>
    <property type="project" value="UniProtKB-ARBA"/>
</dbReference>
<feature type="domain" description="RNA polymerase subunit H/Rpb5 C-terminal" evidence="4">
    <location>
        <begin position="151"/>
        <end position="223"/>
    </location>
</feature>
<accession>A0AA88R7S4</accession>
<feature type="domain" description="RNA polymerase Rpb5 N-terminal" evidence="5">
    <location>
        <begin position="26"/>
        <end position="101"/>
    </location>
</feature>
<dbReference type="PANTHER" id="PTHR10535:SF12">
    <property type="entry name" value="DNA-DIRECTED RNA POLYMERASE V SUBUNIT 5C"/>
    <property type="match status" value="1"/>
</dbReference>
<evidence type="ECO:0000313" key="7">
    <source>
        <dbReference type="Proteomes" id="UP001187471"/>
    </source>
</evidence>
<dbReference type="InterPro" id="IPR000783">
    <property type="entry name" value="RNA_pol_subH/Rpb5_C"/>
</dbReference>
<dbReference type="FunFam" id="3.90.940.20:FF:000001">
    <property type="entry name" value="DNA-directed RNA polymerases I, II, and III subunit RPABC1"/>
    <property type="match status" value="1"/>
</dbReference>
<proteinExistence type="inferred from homology"/>
<protein>
    <recommendedName>
        <fullName evidence="8">DNA-directed RNA polymerase V subunit 5A</fullName>
    </recommendedName>
</protein>
<evidence type="ECO:0008006" key="8">
    <source>
        <dbReference type="Google" id="ProtNLM"/>
    </source>
</evidence>
<dbReference type="SUPFAM" id="SSF53036">
    <property type="entry name" value="Eukaryotic RPB5 N-terminal domain"/>
    <property type="match status" value="1"/>
</dbReference>
<evidence type="ECO:0000256" key="3">
    <source>
        <dbReference type="ARBA" id="ARBA00025765"/>
    </source>
</evidence>
<dbReference type="GO" id="GO:0006366">
    <property type="term" value="P:transcription by RNA polymerase II"/>
    <property type="evidence" value="ECO:0007669"/>
    <property type="project" value="TreeGrafter"/>
</dbReference>
<dbReference type="GO" id="GO:0003899">
    <property type="term" value="F:DNA-directed RNA polymerase activity"/>
    <property type="evidence" value="ECO:0007669"/>
    <property type="project" value="InterPro"/>
</dbReference>
<comment type="caution">
    <text evidence="6">The sequence shown here is derived from an EMBL/GenBank/DDBJ whole genome shotgun (WGS) entry which is preliminary data.</text>
</comment>
<name>A0AA88R7S4_9ASTE</name>
<comment type="similarity">
    <text evidence="3">Belongs to the archaeal Rpo5/eukaryotic RPB5 RNA polymerase subunit family.</text>
</comment>
<gene>
    <name evidence="6" type="ORF">RJ640_025460</name>
</gene>
<dbReference type="GO" id="GO:0042797">
    <property type="term" value="P:tRNA transcription by RNA polymerase III"/>
    <property type="evidence" value="ECO:0007669"/>
    <property type="project" value="TreeGrafter"/>
</dbReference>
<dbReference type="SUPFAM" id="SSF55287">
    <property type="entry name" value="RPB5-like RNA polymerase subunit"/>
    <property type="match status" value="1"/>
</dbReference>
<evidence type="ECO:0000256" key="1">
    <source>
        <dbReference type="ARBA" id="ARBA00004123"/>
    </source>
</evidence>
<reference evidence="6" key="1">
    <citation type="submission" date="2022-12" db="EMBL/GenBank/DDBJ databases">
        <title>Draft genome assemblies for two species of Escallonia (Escalloniales).</title>
        <authorList>
            <person name="Chanderbali A."/>
            <person name="Dervinis C."/>
            <person name="Anghel I."/>
            <person name="Soltis D."/>
            <person name="Soltis P."/>
            <person name="Zapata F."/>
        </authorList>
    </citation>
    <scope>NUCLEOTIDE SEQUENCE</scope>
    <source>
        <strain evidence="6">UCBG92.1500</strain>
        <tissue evidence="6">Leaf</tissue>
    </source>
</reference>
<comment type="subcellular location">
    <subcellularLocation>
        <location evidence="1">Nucleus</location>
    </subcellularLocation>
</comment>
<dbReference type="Gene3D" id="3.40.1340.10">
    <property type="entry name" value="RNA polymerase, Rpb5, N-terminal domain"/>
    <property type="match status" value="1"/>
</dbReference>
<dbReference type="InterPro" id="IPR036710">
    <property type="entry name" value="RNA_pol_Rpb5_N_sf"/>
</dbReference>
<dbReference type="Gene3D" id="3.90.940.20">
    <property type="entry name" value="RPB5-like RNA polymerase subunit"/>
    <property type="match status" value="1"/>
</dbReference>
<dbReference type="PIRSF" id="PIRSF000747">
    <property type="entry name" value="RPB5"/>
    <property type="match status" value="1"/>
</dbReference>
<evidence type="ECO:0000259" key="5">
    <source>
        <dbReference type="Pfam" id="PF03871"/>
    </source>
</evidence>
<dbReference type="InterPro" id="IPR035913">
    <property type="entry name" value="RPB5-like_sf"/>
</dbReference>
<dbReference type="Proteomes" id="UP001187471">
    <property type="component" value="Unassembled WGS sequence"/>
</dbReference>
<dbReference type="InterPro" id="IPR014381">
    <property type="entry name" value="Arch_Rpo5/euc_Rpb5"/>
</dbReference>
<dbReference type="PANTHER" id="PTHR10535">
    <property type="entry name" value="DNA-DIRECTED RNA POLYMERASES I, II, AND III SUBUNIT RPABC1"/>
    <property type="match status" value="1"/>
</dbReference>
<dbReference type="InterPro" id="IPR005571">
    <property type="entry name" value="RNA_pol_Rpb5_N"/>
</dbReference>
<keyword evidence="2" id="KW-0539">Nucleus</keyword>
<dbReference type="EMBL" id="JAVXUO010002331">
    <property type="protein sequence ID" value="KAK2974111.1"/>
    <property type="molecule type" value="Genomic_DNA"/>
</dbReference>
<evidence type="ECO:0000259" key="4">
    <source>
        <dbReference type="Pfam" id="PF01191"/>
    </source>
</evidence>
<dbReference type="Pfam" id="PF01191">
    <property type="entry name" value="RNA_pol_Rpb5_C"/>
    <property type="match status" value="1"/>
</dbReference>
<evidence type="ECO:0000256" key="2">
    <source>
        <dbReference type="ARBA" id="ARBA00023242"/>
    </source>
</evidence>
<dbReference type="GO" id="GO:0006362">
    <property type="term" value="P:transcription elongation by RNA polymerase I"/>
    <property type="evidence" value="ECO:0007669"/>
    <property type="project" value="TreeGrafter"/>
</dbReference>
<evidence type="ECO:0000313" key="6">
    <source>
        <dbReference type="EMBL" id="KAK2974111.1"/>
    </source>
</evidence>
<dbReference type="GO" id="GO:0003677">
    <property type="term" value="F:DNA binding"/>
    <property type="evidence" value="ECO:0007669"/>
    <property type="project" value="InterPro"/>
</dbReference>
<sequence length="224" mass="25363">MKRAGLGYGGGENPCITSLADNGTVESLRYYLARRTLLEMLRDRGYDVPESELTRSLSDFRTVFGDKPDLERLRVSASLRSQPSRKVLVIFCGTAEINKQIMFGVLHQTANEEGLQRVILILQSKMNFHAKKMVDQYPIKVETFHIADLLVNVTKHVCQPKLEILTAEEKQKLLKEYKVDNNQLPKMLETDAIARYYGLEKGQVVKSTYSGSLTGSLVTYRCIV</sequence>
<keyword evidence="7" id="KW-1185">Reference proteome</keyword>